<keyword evidence="3" id="KW-1185">Reference proteome</keyword>
<organism evidence="2 3">
    <name type="scientific">Halosaccharopolyspora lacisalsi</name>
    <dbReference type="NCBI Taxonomy" id="1000566"/>
    <lineage>
        <taxon>Bacteria</taxon>
        <taxon>Bacillati</taxon>
        <taxon>Actinomycetota</taxon>
        <taxon>Actinomycetes</taxon>
        <taxon>Pseudonocardiales</taxon>
        <taxon>Pseudonocardiaceae</taxon>
        <taxon>Halosaccharopolyspora</taxon>
    </lineage>
</organism>
<comment type="caution">
    <text evidence="2">The sequence shown here is derived from an EMBL/GenBank/DDBJ whole genome shotgun (WGS) entry which is preliminary data.</text>
</comment>
<evidence type="ECO:0000256" key="1">
    <source>
        <dbReference type="SAM" id="MobiDB-lite"/>
    </source>
</evidence>
<dbReference type="AlphaFoldDB" id="A0A839DYZ9"/>
<reference evidence="2 3" key="1">
    <citation type="submission" date="2020-07" db="EMBL/GenBank/DDBJ databases">
        <title>Sequencing the genomes of 1000 actinobacteria strains.</title>
        <authorList>
            <person name="Klenk H.-P."/>
        </authorList>
    </citation>
    <scope>NUCLEOTIDE SEQUENCE [LARGE SCALE GENOMIC DNA]</scope>
    <source>
        <strain evidence="2 3">DSM 45975</strain>
    </source>
</reference>
<evidence type="ECO:0000313" key="2">
    <source>
        <dbReference type="EMBL" id="MBA8825456.1"/>
    </source>
</evidence>
<protein>
    <submittedName>
        <fullName evidence="2">Transposase</fullName>
    </submittedName>
</protein>
<name>A0A839DYZ9_9PSEU</name>
<sequence length="121" mass="13398">MFSTTASSGCPKSETCAWLGPATCPSKPSSVTVIKTADDRYFCSFVVEIGDETQRPVLDEHGHDVEIDLDSGLSAFAVDQHGNAITNPKFLRRAERKLKRTQRELSRKQRDRTTGTRIVGN</sequence>
<gene>
    <name evidence="2" type="ORF">FHX42_002807</name>
</gene>
<evidence type="ECO:0000313" key="3">
    <source>
        <dbReference type="Proteomes" id="UP000569329"/>
    </source>
</evidence>
<accession>A0A839DYZ9</accession>
<dbReference type="EMBL" id="JACGWZ010000003">
    <property type="protein sequence ID" value="MBA8825456.1"/>
    <property type="molecule type" value="Genomic_DNA"/>
</dbReference>
<proteinExistence type="predicted"/>
<dbReference type="RefSeq" id="WP_328796121.1">
    <property type="nucleotide sequence ID" value="NZ_JACGWZ010000003.1"/>
</dbReference>
<dbReference type="Proteomes" id="UP000569329">
    <property type="component" value="Unassembled WGS sequence"/>
</dbReference>
<feature type="region of interest" description="Disordered" evidence="1">
    <location>
        <begin position="98"/>
        <end position="121"/>
    </location>
</feature>
<feature type="compositionally biased region" description="Basic and acidic residues" evidence="1">
    <location>
        <begin position="101"/>
        <end position="114"/>
    </location>
</feature>